<comment type="catalytic activity">
    <reaction evidence="13 15 16">
        <text>ATP + H2O = ADP + phosphate + H(+)</text>
        <dbReference type="Rhea" id="RHEA:13065"/>
        <dbReference type="ChEBI" id="CHEBI:15377"/>
        <dbReference type="ChEBI" id="CHEBI:15378"/>
        <dbReference type="ChEBI" id="CHEBI:30616"/>
        <dbReference type="ChEBI" id="CHEBI:43474"/>
        <dbReference type="ChEBI" id="CHEBI:456216"/>
        <dbReference type="EC" id="5.6.2.4"/>
    </reaction>
</comment>
<dbReference type="GO" id="GO:0003677">
    <property type="term" value="F:DNA binding"/>
    <property type="evidence" value="ECO:0007669"/>
    <property type="project" value="UniProtKB-UniRule"/>
</dbReference>
<evidence type="ECO:0000256" key="9">
    <source>
        <dbReference type="ARBA" id="ARBA00022840"/>
    </source>
</evidence>
<evidence type="ECO:0000313" key="19">
    <source>
        <dbReference type="EMBL" id="AYA94830.2"/>
    </source>
</evidence>
<evidence type="ECO:0000256" key="2">
    <source>
        <dbReference type="ARBA" id="ARBA00022518"/>
    </source>
</evidence>
<evidence type="ECO:0000256" key="7">
    <source>
        <dbReference type="ARBA" id="ARBA00022801"/>
    </source>
</evidence>
<keyword evidence="17" id="KW-0812">Transmembrane</keyword>
<dbReference type="InterPro" id="IPR046935">
    <property type="entry name" value="PPV_E1_DBD_sf"/>
</dbReference>
<dbReference type="InterPro" id="IPR037102">
    <property type="entry name" value="Znf_lg_T-Ag_D1_dom_sf"/>
</dbReference>
<dbReference type="InterPro" id="IPR001177">
    <property type="entry name" value="PPV_DNA_helicase_E1_C"/>
</dbReference>
<keyword evidence="10 15" id="KW-0238">DNA-binding</keyword>
<proteinExistence type="inferred from homology"/>
<dbReference type="Pfam" id="PF20450">
    <property type="entry name" value="PPV_E1_DBD"/>
    <property type="match status" value="1"/>
</dbReference>
<feature type="transmembrane region" description="Helical" evidence="17">
    <location>
        <begin position="7"/>
        <end position="25"/>
    </location>
</feature>
<dbReference type="PIRSF" id="PIRSF003383">
    <property type="entry name" value="Rep_E1_papillomaV"/>
    <property type="match status" value="1"/>
</dbReference>
<feature type="modified residue" description="Phosphoserine; by host" evidence="15">
    <location>
        <position position="146"/>
    </location>
</feature>
<evidence type="ECO:0000256" key="14">
    <source>
        <dbReference type="ARBA" id="ARBA00093297"/>
    </source>
</evidence>
<dbReference type="EMBL" id="MH777260">
    <property type="protein sequence ID" value="AYA94830.2"/>
    <property type="molecule type" value="Genomic_DNA"/>
</dbReference>
<organism evidence="19">
    <name type="scientific">Human papillomavirus</name>
    <dbReference type="NCBI Taxonomy" id="10566"/>
    <lineage>
        <taxon>Viruses</taxon>
        <taxon>Monodnaviria</taxon>
        <taxon>Shotokuvirae</taxon>
        <taxon>Cossaviricota</taxon>
        <taxon>Papovaviricetes</taxon>
        <taxon>Zurhausenvirales</taxon>
        <taxon>Papillomaviridae</taxon>
    </lineage>
</organism>
<feature type="binding site" evidence="15">
    <location>
        <begin position="488"/>
        <end position="495"/>
    </location>
    <ligand>
        <name>ATP</name>
        <dbReference type="ChEBI" id="CHEBI:30616"/>
    </ligand>
</feature>
<keyword evidence="8 15" id="KW-0347">Helicase</keyword>
<dbReference type="InterPro" id="IPR016393">
    <property type="entry name" value="Rep_E1_papillomaV"/>
</dbReference>
<comment type="function">
    <text evidence="16">ATP-dependent DNA helicase required for initiation of viral DNA replication. It forms a complex with the viral E2 protein. The E1-E2 complex binds to the replication origin which contains binding sites for both proteins.</text>
</comment>
<evidence type="ECO:0000256" key="8">
    <source>
        <dbReference type="ARBA" id="ARBA00022806"/>
    </source>
</evidence>
<keyword evidence="17" id="KW-0472">Membrane</keyword>
<keyword evidence="2 15" id="KW-0244">Early protein</keyword>
<comment type="subcellular location">
    <subcellularLocation>
        <location evidence="1 15">Host nucleus</location>
    </subcellularLocation>
</comment>
<comment type="catalytic activity">
    <reaction evidence="12 15">
        <text>Couples ATP hydrolysis with the unwinding of duplex DNA by translocating in the 3'-5' direction.</text>
        <dbReference type="EC" id="5.6.2.4"/>
    </reaction>
</comment>
<comment type="function">
    <text evidence="14 15">ATP-dependent DNA 3'-5' helicase required for initiation of viral DNA replication. It forms a complex with the viral E2 protein. The E1-E2 complex binds to the replication origin which contains binding sites for both proteins. During the initial step, a dimer of E1 interacts with a dimer of protein E2 leading to a complex that binds the viral origin of replication with high specificity. Then, a second dimer of E1 displaces the E2 dimer in an ATP-dependent manner to form the E1 tetramer. Following this, two E1 monomers are added to each half of the site, which results in the formation of two E1 trimers on the viral ori. Subsequently, two hexamers will be created. The double hexamer acts as a bi-directional helicase machinery and unwinds the viral DNA and then recruits the host DNA polymerase to start replication.</text>
</comment>
<comment type="subunit">
    <text evidence="15">Can form hexamers. Interacts with E2 protein; this interaction increases E1 DNA binding specificity. Interacts with host DNA polymerase subunit POLA2. Interacts with host single stranded DNA-binding protein RPA1. Interacts with host TOP1; this interaction stimulates the enzymatic activity of TOP1.</text>
</comment>
<dbReference type="GO" id="GO:0043138">
    <property type="term" value="F:3'-5' DNA helicase activity"/>
    <property type="evidence" value="ECO:0007669"/>
    <property type="project" value="UniProtKB-UniRule"/>
</dbReference>
<keyword evidence="3 15" id="KW-0597">Phosphoprotein</keyword>
<evidence type="ECO:0000256" key="6">
    <source>
        <dbReference type="ARBA" id="ARBA00022741"/>
    </source>
</evidence>
<comment type="caution">
    <text evidence="15">Lacks conserved residue(s) required for the propagation of feature annotation.</text>
</comment>
<sequence>MKHPKRWSCHLIGLTVFVIIVLQILDCVLVHLPLQFACSISCCCLIFICFVLGVPELLEMAEPKGTDNNIITGDWYIVTEAECVDDTLEELFDENTNESVVSNLIDECDEVDEGNSLALYNEQLAEECENSIQALKRKFIRSPQKSLAEISPRLAAVYISPEKTPKRRLFNDSGLGEDEVESANVQVASEDSLNSNVAGNENGGTREVLSVLQSNNRRATLLSKFKTKYSVSFTELTRNFKSNKTCNNNWIVFALGIAEELIEASKTILQQHCTFVQIIMADFAGLFLLEFKAAKNRETVLKLMCRLLNAKEEQILSDPPKNRSTAAALYFYKKALTNTCFKFGEFPQWLSHLTIVDHQVATAETFKLSEMIQWAYDNDFVEETAIAYNYAMYATENTNAAAFLQSNCQVKYVKDCASMVKMYKKQEMKNMSMSEWIHKCCGTITEGDDWKTILRFLKFQDINVLEFLIALKLFLKCIPKKMCVVIWGPPDTGKSYFLFHLVKFLRGNVVSFMNKASHFWLMPLTECKVGLLDDATFPCWTFLDVHMRNAFDGNTVCVDIKHKSMQQMSLPPMFISTNINVKAEQTLMYLHSRLTCFHFPNKLPLDSQGNPLFIFTDKCWASFFRKFWQHLDLTIEDADGDPGELERAFCCTARSSVEFN</sequence>
<dbReference type="Gene3D" id="3.40.1310.10">
    <property type="match status" value="1"/>
</dbReference>
<dbReference type="InterPro" id="IPR014015">
    <property type="entry name" value="Helicase_SF3_DNA-vir"/>
</dbReference>
<comment type="PTM">
    <text evidence="15">Phosphorylated.</text>
</comment>
<feature type="short sequence motif" description="Nuclear localization signal" evidence="15">
    <location>
        <begin position="136"/>
        <end position="138"/>
    </location>
</feature>
<dbReference type="PROSITE" id="PS51206">
    <property type="entry name" value="SF3_HELICASE_1"/>
    <property type="match status" value="1"/>
</dbReference>
<dbReference type="GO" id="GO:0042025">
    <property type="term" value="C:host cell nucleus"/>
    <property type="evidence" value="ECO:0007669"/>
    <property type="project" value="UniProtKB-SubCell"/>
</dbReference>
<evidence type="ECO:0000259" key="18">
    <source>
        <dbReference type="PROSITE" id="PS51206"/>
    </source>
</evidence>
<comment type="similarity">
    <text evidence="15 16">Belongs to the papillomaviridae E1 protein family.</text>
</comment>
<keyword evidence="4 15" id="KW-1048">Host nucleus</keyword>
<dbReference type="SUPFAM" id="SSF55464">
    <property type="entry name" value="Origin of replication-binding domain, RBD-like"/>
    <property type="match status" value="1"/>
</dbReference>
<feature type="short sequence motif" description="Nuclear export signal" evidence="15">
    <location>
        <begin position="150"/>
        <end position="159"/>
    </location>
</feature>
<evidence type="ECO:0000256" key="16">
    <source>
        <dbReference type="PIRNR" id="PIRNR003383"/>
    </source>
</evidence>
<feature type="domain" description="SF3 helicase" evidence="18">
    <location>
        <begin position="462"/>
        <end position="612"/>
    </location>
</feature>
<evidence type="ECO:0000256" key="5">
    <source>
        <dbReference type="ARBA" id="ARBA00022705"/>
    </source>
</evidence>
<dbReference type="InterPro" id="IPR027417">
    <property type="entry name" value="P-loop_NTPase"/>
</dbReference>
<keyword evidence="6 15" id="KW-0547">Nucleotide-binding</keyword>
<evidence type="ECO:0000256" key="3">
    <source>
        <dbReference type="ARBA" id="ARBA00022553"/>
    </source>
</evidence>
<evidence type="ECO:0000256" key="12">
    <source>
        <dbReference type="ARBA" id="ARBA00034617"/>
    </source>
</evidence>
<reference evidence="19" key="1">
    <citation type="journal article" date="2018" name="Nat. Med.">
        <title>Expanded skin virome in DOCK8-deficient patients.</title>
        <authorList>
            <consortium name="NISC Comparative Sequencing Program"/>
            <person name="Tirosh O."/>
            <person name="Conlan S."/>
            <person name="Deming C."/>
            <person name="Lee-Lin S.Q."/>
            <person name="Huang X."/>
            <person name="Su H.C."/>
            <person name="Freeman A.F."/>
            <person name="Segre J.A."/>
            <person name="Kong H.H."/>
        </authorList>
    </citation>
    <scope>NUCLEOTIDE SEQUENCE</scope>
    <source>
        <strain evidence="19">HPV-mSK_118</strain>
    </source>
</reference>
<keyword evidence="11 15" id="KW-0413">Isomerase</keyword>
<dbReference type="Gene3D" id="3.40.50.300">
    <property type="entry name" value="P-loop containing nucleotide triphosphate hydrolases"/>
    <property type="match status" value="1"/>
</dbReference>
<dbReference type="EC" id="5.6.2.4" evidence="15 16"/>
<evidence type="ECO:0000256" key="17">
    <source>
        <dbReference type="SAM" id="Phobius"/>
    </source>
</evidence>
<name>A0A385PL94_9PAPI</name>
<evidence type="ECO:0000256" key="1">
    <source>
        <dbReference type="ARBA" id="ARBA00004147"/>
    </source>
</evidence>
<evidence type="ECO:0000256" key="11">
    <source>
        <dbReference type="ARBA" id="ARBA00023235"/>
    </source>
</evidence>
<dbReference type="GO" id="GO:0006260">
    <property type="term" value="P:DNA replication"/>
    <property type="evidence" value="ECO:0007669"/>
    <property type="project" value="UniProtKB-UniRule"/>
</dbReference>
<keyword evidence="5 15" id="KW-0235">DNA replication</keyword>
<protein>
    <recommendedName>
        <fullName evidence="15 16">Replication protein E1</fullName>
        <ecNumber evidence="15 16">5.6.2.4</ecNumber>
    </recommendedName>
    <alternativeName>
        <fullName evidence="15">ATP-dependent helicase E1</fullName>
    </alternativeName>
    <alternativeName>
        <fullName evidence="15">DNA 3'-5' helicase E1</fullName>
    </alternativeName>
</protein>
<dbReference type="Pfam" id="PF00519">
    <property type="entry name" value="PPV_E1_C"/>
    <property type="match status" value="1"/>
</dbReference>
<gene>
    <name evidence="15" type="primary">E1</name>
</gene>
<keyword evidence="17" id="KW-1133">Transmembrane helix</keyword>
<keyword evidence="7 15" id="KW-0378">Hydrolase</keyword>
<accession>A0A385PL94</accession>
<feature type="modified residue" description="Phosphoserine; by host" evidence="15">
    <location>
        <position position="142"/>
    </location>
</feature>
<dbReference type="HAMAP" id="MF_04000">
    <property type="entry name" value="PPV_E1"/>
    <property type="match status" value="1"/>
</dbReference>
<dbReference type="InterPro" id="IPR014000">
    <property type="entry name" value="PPV_DNA_helicase_E1_N"/>
</dbReference>
<evidence type="ECO:0000256" key="13">
    <source>
        <dbReference type="ARBA" id="ARBA00048988"/>
    </source>
</evidence>
<evidence type="ECO:0000256" key="10">
    <source>
        <dbReference type="ARBA" id="ARBA00023125"/>
    </source>
</evidence>
<feature type="transmembrane region" description="Helical" evidence="17">
    <location>
        <begin position="31"/>
        <end position="54"/>
    </location>
</feature>
<dbReference type="Pfam" id="PF00524">
    <property type="entry name" value="PPV_E1_N"/>
    <property type="match status" value="1"/>
</dbReference>
<dbReference type="InterPro" id="IPR046832">
    <property type="entry name" value="PPV_E1_DBD"/>
</dbReference>
<feature type="modified residue" description="Phosphoserine; by host" evidence="15">
    <location>
        <position position="151"/>
    </location>
</feature>
<dbReference type="GO" id="GO:0016887">
    <property type="term" value="F:ATP hydrolysis activity"/>
    <property type="evidence" value="ECO:0007669"/>
    <property type="project" value="RHEA"/>
</dbReference>
<evidence type="ECO:0000256" key="15">
    <source>
        <dbReference type="HAMAP-Rule" id="MF_04000"/>
    </source>
</evidence>
<dbReference type="SUPFAM" id="SSF52540">
    <property type="entry name" value="P-loop containing nucleoside triphosphate hydrolases"/>
    <property type="match status" value="1"/>
</dbReference>
<dbReference type="Gene3D" id="1.10.10.510">
    <property type="entry name" value="Zinc finger, large T-antigen D1 domain"/>
    <property type="match status" value="1"/>
</dbReference>
<evidence type="ECO:0000256" key="4">
    <source>
        <dbReference type="ARBA" id="ARBA00022562"/>
    </source>
</evidence>
<dbReference type="GO" id="GO:0005524">
    <property type="term" value="F:ATP binding"/>
    <property type="evidence" value="ECO:0007669"/>
    <property type="project" value="UniProtKB-UniRule"/>
</dbReference>
<keyword evidence="9 15" id="KW-0067">ATP-binding</keyword>